<dbReference type="InterPro" id="IPR050979">
    <property type="entry name" value="LD-transpeptidase"/>
</dbReference>
<dbReference type="InterPro" id="IPR018392">
    <property type="entry name" value="LysM"/>
</dbReference>
<feature type="active site" description="Proton donor/acceptor" evidence="6">
    <location>
        <position position="367"/>
    </location>
</feature>
<evidence type="ECO:0000256" key="5">
    <source>
        <dbReference type="ARBA" id="ARBA00023316"/>
    </source>
</evidence>
<evidence type="ECO:0000259" key="9">
    <source>
        <dbReference type="PROSITE" id="PS52029"/>
    </source>
</evidence>
<dbReference type="Gene3D" id="2.40.440.10">
    <property type="entry name" value="L,D-transpeptidase catalytic domain-like"/>
    <property type="match status" value="1"/>
</dbReference>
<feature type="region of interest" description="Disordered" evidence="7">
    <location>
        <begin position="64"/>
        <end position="168"/>
    </location>
</feature>
<comment type="pathway">
    <text evidence="1 6">Cell wall biogenesis; peptidoglycan biosynthesis.</text>
</comment>
<dbReference type="EMBL" id="JAOTPO010000006">
    <property type="protein sequence ID" value="MDE5413747.1"/>
    <property type="molecule type" value="Genomic_DNA"/>
</dbReference>
<feature type="compositionally biased region" description="Basic residues" evidence="7">
    <location>
        <begin position="15"/>
        <end position="26"/>
    </location>
</feature>
<evidence type="ECO:0000256" key="7">
    <source>
        <dbReference type="SAM" id="MobiDB-lite"/>
    </source>
</evidence>
<dbReference type="PROSITE" id="PS51782">
    <property type="entry name" value="LYSM"/>
    <property type="match status" value="2"/>
</dbReference>
<accession>A0ABT5VEJ0</accession>
<feature type="domain" description="L,D-TPase catalytic" evidence="9">
    <location>
        <begin position="283"/>
        <end position="407"/>
    </location>
</feature>
<dbReference type="PROSITE" id="PS52029">
    <property type="entry name" value="LD_TPASE"/>
    <property type="match status" value="1"/>
</dbReference>
<dbReference type="RefSeq" id="WP_275118367.1">
    <property type="nucleotide sequence ID" value="NZ_JAOTPO010000006.1"/>
</dbReference>
<feature type="region of interest" description="Disordered" evidence="7">
    <location>
        <begin position="1"/>
        <end position="26"/>
    </location>
</feature>
<evidence type="ECO:0000313" key="11">
    <source>
        <dbReference type="Proteomes" id="UP001148125"/>
    </source>
</evidence>
<dbReference type="PANTHER" id="PTHR30582">
    <property type="entry name" value="L,D-TRANSPEPTIDASE"/>
    <property type="match status" value="1"/>
</dbReference>
<keyword evidence="5 6" id="KW-0961">Cell wall biogenesis/degradation</keyword>
<organism evidence="10 11">
    <name type="scientific">Alkalihalobacterium chitinilyticum</name>
    <dbReference type="NCBI Taxonomy" id="2980103"/>
    <lineage>
        <taxon>Bacteria</taxon>
        <taxon>Bacillati</taxon>
        <taxon>Bacillota</taxon>
        <taxon>Bacilli</taxon>
        <taxon>Bacillales</taxon>
        <taxon>Bacillaceae</taxon>
        <taxon>Alkalihalobacterium</taxon>
    </lineage>
</organism>
<keyword evidence="4 6" id="KW-0573">Peptidoglycan synthesis</keyword>
<dbReference type="Pfam" id="PF03734">
    <property type="entry name" value="YkuD"/>
    <property type="match status" value="1"/>
</dbReference>
<dbReference type="InterPro" id="IPR036779">
    <property type="entry name" value="LysM_dom_sf"/>
</dbReference>
<dbReference type="PANTHER" id="PTHR30582:SF4">
    <property type="entry name" value="L,D-TRANSPEPTIDASE YQJB-RELATED"/>
    <property type="match status" value="1"/>
</dbReference>
<sequence length="409" mass="45578">MSKKSKEHSEFIPRSVKHKRKKKKSKMSSFILVAVLLLLTLGGATAAVLKLGLVPSQLGVFNQEQQHEESNPLEKKQDAEKELVEEPSEDELGEETDNAHEETDEIDDPKEVEQDTHPQKQNEVDQGTSSNADKTSSHNNVKPRETNQPSEQPKSEPSKKAETVITHEVKPNETLYSIVKKYYTNPDTQQHKVAQFNKIANPATDLKAGQKLNLPDPDIIAFHKVESGETLFNITMKYYQNADQLIPLANYNQIVNPAADVKAGMTLTIPHPTILKNYKPSGITIKVNKTTNTLTVYQNSEVLRTFSVATGKDASLTPEGTFQIVNKVEKPWYNPKNIPGGSPNNPLGSHWLGLNVPGTNNFKYGIHGTNDPSSIGKHVSLGCIRMHNEDVLWMYNNIPLQTTVYIVSE</sequence>
<gene>
    <name evidence="10" type="ORF">N7Z68_10150</name>
</gene>
<evidence type="ECO:0000256" key="6">
    <source>
        <dbReference type="PROSITE-ProRule" id="PRU01373"/>
    </source>
</evidence>
<feature type="compositionally biased region" description="Basic and acidic residues" evidence="7">
    <location>
        <begin position="65"/>
        <end position="84"/>
    </location>
</feature>
<comment type="caution">
    <text evidence="10">The sequence shown here is derived from an EMBL/GenBank/DDBJ whole genome shotgun (WGS) entry which is preliminary data.</text>
</comment>
<dbReference type="CDD" id="cd16913">
    <property type="entry name" value="YkuD_like"/>
    <property type="match status" value="1"/>
</dbReference>
<dbReference type="CDD" id="cd00118">
    <property type="entry name" value="LysM"/>
    <property type="match status" value="2"/>
</dbReference>
<dbReference type="SMART" id="SM00257">
    <property type="entry name" value="LysM"/>
    <property type="match status" value="2"/>
</dbReference>
<feature type="compositionally biased region" description="Polar residues" evidence="7">
    <location>
        <begin position="124"/>
        <end position="152"/>
    </location>
</feature>
<name>A0ABT5VEJ0_9BACI</name>
<reference evidence="10" key="1">
    <citation type="submission" date="2024-05" db="EMBL/GenBank/DDBJ databases">
        <title>Alkalihalobacillus sp. strain MEB203 novel alkaliphilic bacterium from Lonar Lake, India.</title>
        <authorList>
            <person name="Joshi A."/>
            <person name="Thite S."/>
            <person name="Mengade P."/>
        </authorList>
    </citation>
    <scope>NUCLEOTIDE SEQUENCE</scope>
    <source>
        <strain evidence="10">MEB 203</strain>
    </source>
</reference>
<keyword evidence="11" id="KW-1185">Reference proteome</keyword>
<dbReference type="InterPro" id="IPR005490">
    <property type="entry name" value="LD_TPept_cat_dom"/>
</dbReference>
<feature type="domain" description="LysM" evidence="8">
    <location>
        <begin position="165"/>
        <end position="214"/>
    </location>
</feature>
<evidence type="ECO:0000259" key="8">
    <source>
        <dbReference type="PROSITE" id="PS51782"/>
    </source>
</evidence>
<evidence type="ECO:0000256" key="2">
    <source>
        <dbReference type="ARBA" id="ARBA00022679"/>
    </source>
</evidence>
<evidence type="ECO:0000256" key="1">
    <source>
        <dbReference type="ARBA" id="ARBA00004752"/>
    </source>
</evidence>
<evidence type="ECO:0000313" key="10">
    <source>
        <dbReference type="EMBL" id="MDE5413747.1"/>
    </source>
</evidence>
<evidence type="ECO:0000256" key="4">
    <source>
        <dbReference type="ARBA" id="ARBA00022984"/>
    </source>
</evidence>
<feature type="active site" description="Nucleophile" evidence="6">
    <location>
        <position position="383"/>
    </location>
</feature>
<evidence type="ECO:0000256" key="3">
    <source>
        <dbReference type="ARBA" id="ARBA00022960"/>
    </source>
</evidence>
<keyword evidence="3 6" id="KW-0133">Cell shape</keyword>
<dbReference type="Pfam" id="PF01476">
    <property type="entry name" value="LysM"/>
    <property type="match status" value="2"/>
</dbReference>
<feature type="compositionally biased region" description="Basic and acidic residues" evidence="7">
    <location>
        <begin position="153"/>
        <end position="168"/>
    </location>
</feature>
<dbReference type="SUPFAM" id="SSF141523">
    <property type="entry name" value="L,D-transpeptidase catalytic domain-like"/>
    <property type="match status" value="1"/>
</dbReference>
<dbReference type="Gene3D" id="3.10.350.10">
    <property type="entry name" value="LysM domain"/>
    <property type="match status" value="2"/>
</dbReference>
<feature type="domain" description="LysM" evidence="8">
    <location>
        <begin position="221"/>
        <end position="269"/>
    </location>
</feature>
<feature type="compositionally biased region" description="Basic and acidic residues" evidence="7">
    <location>
        <begin position="109"/>
        <end position="123"/>
    </location>
</feature>
<feature type="compositionally biased region" description="Acidic residues" evidence="7">
    <location>
        <begin position="85"/>
        <end position="108"/>
    </location>
</feature>
<dbReference type="Proteomes" id="UP001148125">
    <property type="component" value="Unassembled WGS sequence"/>
</dbReference>
<protein>
    <submittedName>
        <fullName evidence="10">L,D-transpeptidase family protein</fullName>
    </submittedName>
</protein>
<keyword evidence="2" id="KW-0808">Transferase</keyword>
<proteinExistence type="predicted"/>
<dbReference type="InterPro" id="IPR038063">
    <property type="entry name" value="Transpep_catalytic_dom"/>
</dbReference>